<name>A0ABX1G7K3_9MICC</name>
<dbReference type="EMBL" id="JAAWVT010000008">
    <property type="protein sequence ID" value="NKG21999.1"/>
    <property type="molecule type" value="Genomic_DNA"/>
</dbReference>
<gene>
    <name evidence="3" type="ORF">HED64_14960</name>
</gene>
<organism evidence="3 4">
    <name type="scientific">Paeniglutamicibacter terrestris</name>
    <dbReference type="NCBI Taxonomy" id="2723403"/>
    <lineage>
        <taxon>Bacteria</taxon>
        <taxon>Bacillati</taxon>
        <taxon>Actinomycetota</taxon>
        <taxon>Actinomycetes</taxon>
        <taxon>Micrococcales</taxon>
        <taxon>Micrococcaceae</taxon>
        <taxon>Paeniglutamicibacter</taxon>
    </lineage>
</organism>
<keyword evidence="4" id="KW-1185">Reference proteome</keyword>
<keyword evidence="2" id="KW-0472">Membrane</keyword>
<feature type="transmembrane region" description="Helical" evidence="2">
    <location>
        <begin position="22"/>
        <end position="44"/>
    </location>
</feature>
<proteinExistence type="predicted"/>
<accession>A0ABX1G7K3</accession>
<dbReference type="Proteomes" id="UP000746595">
    <property type="component" value="Unassembled WGS sequence"/>
</dbReference>
<keyword evidence="2" id="KW-0812">Transmembrane</keyword>
<evidence type="ECO:0000313" key="4">
    <source>
        <dbReference type="Proteomes" id="UP000746595"/>
    </source>
</evidence>
<dbReference type="SUPFAM" id="SSF57997">
    <property type="entry name" value="Tropomyosin"/>
    <property type="match status" value="1"/>
</dbReference>
<evidence type="ECO:0000256" key="1">
    <source>
        <dbReference type="SAM" id="MobiDB-lite"/>
    </source>
</evidence>
<evidence type="ECO:0008006" key="5">
    <source>
        <dbReference type="Google" id="ProtNLM"/>
    </source>
</evidence>
<keyword evidence="2" id="KW-1133">Transmembrane helix</keyword>
<reference evidence="3 4" key="1">
    <citation type="submission" date="2020-04" db="EMBL/GenBank/DDBJ databases">
        <title>Paeniglutamicibacter sp. ANT13_2, a novel actinomycete isolated from sediment in Antarctica.</title>
        <authorList>
            <person name="Sakdapetsiri C."/>
            <person name="Pinyakong O."/>
        </authorList>
    </citation>
    <scope>NUCLEOTIDE SEQUENCE [LARGE SCALE GENOMIC DNA]</scope>
    <source>
        <strain evidence="3 4">ANT13_2</strain>
    </source>
</reference>
<feature type="region of interest" description="Disordered" evidence="1">
    <location>
        <begin position="176"/>
        <end position="206"/>
    </location>
</feature>
<sequence>MNTVSDSTVKETKPPMSKSGKITLAAVLAAGLVIGGISAGMAMIDPTASEEYATAVSHVQVAATDRDTYQRELSELTTKHDTLVSEIADRESALEKRESAVGEKESKVSDAEAAVKTREKAVGTAETEAAANTVSDGTWSVDDDIKPGSYRATADVGSTCYWAIYSSGSNGGDIIENDIPGGGRPTVKLSKGQDFKSSRCGSWKKN</sequence>
<comment type="caution">
    <text evidence="3">The sequence shown here is derived from an EMBL/GenBank/DDBJ whole genome shotgun (WGS) entry which is preliminary data.</text>
</comment>
<evidence type="ECO:0000256" key="2">
    <source>
        <dbReference type="SAM" id="Phobius"/>
    </source>
</evidence>
<protein>
    <recommendedName>
        <fullName evidence="5">Secreted protein</fullName>
    </recommendedName>
</protein>
<evidence type="ECO:0000313" key="3">
    <source>
        <dbReference type="EMBL" id="NKG21999.1"/>
    </source>
</evidence>
<dbReference type="RefSeq" id="WP_168152808.1">
    <property type="nucleotide sequence ID" value="NZ_JAAWVT010000008.1"/>
</dbReference>